<name>G4THU4_SERID</name>
<dbReference type="Proteomes" id="UP000007148">
    <property type="component" value="Unassembled WGS sequence"/>
</dbReference>
<evidence type="ECO:0000313" key="1">
    <source>
        <dbReference type="EMBL" id="CCA70893.1"/>
    </source>
</evidence>
<gene>
    <name evidence="1" type="ORF">PIIN_04829</name>
</gene>
<protein>
    <submittedName>
        <fullName evidence="1">Uncharacterized protein</fullName>
    </submittedName>
</protein>
<proteinExistence type="predicted"/>
<sequence length="130" mass="14513">MSGQEGKDYKVAAGAAKEIIIPPDSSLRVPAMSDSYTFKLNNALSSNRRLVRYETTVYKNPKATNQTLHKATLFVTIAETYDHTGVARPVEVPFTAEGYRTAQEAKDEVAKVATPWLRERNLLVKDQELI</sequence>
<evidence type="ECO:0000313" key="2">
    <source>
        <dbReference type="Proteomes" id="UP000007148"/>
    </source>
</evidence>
<dbReference type="InParanoid" id="G4THU4"/>
<reference evidence="1 2" key="1">
    <citation type="journal article" date="2011" name="PLoS Pathog.">
        <title>Endophytic Life Strategies Decoded by Genome and Transcriptome Analyses of the Mutualistic Root Symbiont Piriformospora indica.</title>
        <authorList>
            <person name="Zuccaro A."/>
            <person name="Lahrmann U."/>
            <person name="Guldener U."/>
            <person name="Langen G."/>
            <person name="Pfiffi S."/>
            <person name="Biedenkopf D."/>
            <person name="Wong P."/>
            <person name="Samans B."/>
            <person name="Grimm C."/>
            <person name="Basiewicz M."/>
            <person name="Murat C."/>
            <person name="Martin F."/>
            <person name="Kogel K.H."/>
        </authorList>
    </citation>
    <scope>NUCLEOTIDE SEQUENCE [LARGE SCALE GENOMIC DNA]</scope>
    <source>
        <strain evidence="1 2">DSM 11827</strain>
    </source>
</reference>
<comment type="caution">
    <text evidence="1">The sequence shown here is derived from an EMBL/GenBank/DDBJ whole genome shotgun (WGS) entry which is preliminary data.</text>
</comment>
<dbReference type="EMBL" id="CAFZ01000098">
    <property type="protein sequence ID" value="CCA70893.1"/>
    <property type="molecule type" value="Genomic_DNA"/>
</dbReference>
<dbReference type="AlphaFoldDB" id="G4THU4"/>
<accession>G4THU4</accession>
<keyword evidence="2" id="KW-1185">Reference proteome</keyword>
<dbReference type="HOGENOM" id="CLU_1938961_0_0_1"/>
<organism evidence="1 2">
    <name type="scientific">Serendipita indica (strain DSM 11827)</name>
    <name type="common">Root endophyte fungus</name>
    <name type="synonym">Piriformospora indica</name>
    <dbReference type="NCBI Taxonomy" id="1109443"/>
    <lineage>
        <taxon>Eukaryota</taxon>
        <taxon>Fungi</taxon>
        <taxon>Dikarya</taxon>
        <taxon>Basidiomycota</taxon>
        <taxon>Agaricomycotina</taxon>
        <taxon>Agaricomycetes</taxon>
        <taxon>Sebacinales</taxon>
        <taxon>Serendipitaceae</taxon>
        <taxon>Serendipita</taxon>
    </lineage>
</organism>